<dbReference type="PANTHER" id="PTHR36688:SF1">
    <property type="entry name" value="ENDONUCLEASE_EXONUCLEASE_PHOSPHATASE DOMAIN-CONTAINING PROTEIN"/>
    <property type="match status" value="1"/>
</dbReference>
<dbReference type="SUPFAM" id="SSF56672">
    <property type="entry name" value="DNA/RNA polymerases"/>
    <property type="match status" value="1"/>
</dbReference>
<dbReference type="STRING" id="407821.A0A087V0S6"/>
<sequence length="184" mass="21273">MVMANHLENQFMPNDQPNDPVFTYDVRYCVQDYLNGPTARYKTEFTSPREVMEIIKRLKNRKAPGYDDINNITIKNLPLSTVIKFTGILNACLDKSYFPSKWKTAKIILLPKPGKDGTTPEGYRPISLLPGLGKVYERVILRRMDKYMDRLPLEQFGFRKTLSTTKQLVRLVEFIGSALHNNQK</sequence>
<dbReference type="AlphaFoldDB" id="A0A087V0S6"/>
<evidence type="ECO:0000313" key="1">
    <source>
        <dbReference type="EMBL" id="KFM83215.1"/>
    </source>
</evidence>
<keyword evidence="1" id="KW-0695">RNA-directed DNA polymerase</keyword>
<keyword evidence="1" id="KW-0548">Nucleotidyltransferase</keyword>
<dbReference type="PANTHER" id="PTHR36688">
    <property type="entry name" value="ENDO/EXONUCLEASE/PHOSPHATASE DOMAIN-CONTAINING PROTEIN"/>
    <property type="match status" value="1"/>
</dbReference>
<keyword evidence="1" id="KW-0808">Transferase</keyword>
<dbReference type="EMBL" id="KL814631">
    <property type="protein sequence ID" value="KFM83215.1"/>
    <property type="molecule type" value="Genomic_DNA"/>
</dbReference>
<dbReference type="GO" id="GO:0003964">
    <property type="term" value="F:RNA-directed DNA polymerase activity"/>
    <property type="evidence" value="ECO:0007669"/>
    <property type="project" value="UniProtKB-KW"/>
</dbReference>
<dbReference type="InterPro" id="IPR052560">
    <property type="entry name" value="RdDP_mobile_element"/>
</dbReference>
<organism evidence="1 2">
    <name type="scientific">Stegodyphus mimosarum</name>
    <name type="common">African social velvet spider</name>
    <dbReference type="NCBI Taxonomy" id="407821"/>
    <lineage>
        <taxon>Eukaryota</taxon>
        <taxon>Metazoa</taxon>
        <taxon>Ecdysozoa</taxon>
        <taxon>Arthropoda</taxon>
        <taxon>Chelicerata</taxon>
        <taxon>Arachnida</taxon>
        <taxon>Araneae</taxon>
        <taxon>Araneomorphae</taxon>
        <taxon>Entelegynae</taxon>
        <taxon>Eresoidea</taxon>
        <taxon>Eresidae</taxon>
        <taxon>Stegodyphus</taxon>
    </lineage>
</organism>
<reference evidence="1 2" key="1">
    <citation type="submission" date="2013-11" db="EMBL/GenBank/DDBJ databases">
        <title>Genome sequencing of Stegodyphus mimosarum.</title>
        <authorList>
            <person name="Bechsgaard J."/>
        </authorList>
    </citation>
    <scope>NUCLEOTIDE SEQUENCE [LARGE SCALE GENOMIC DNA]</scope>
</reference>
<evidence type="ECO:0000313" key="2">
    <source>
        <dbReference type="Proteomes" id="UP000054359"/>
    </source>
</evidence>
<dbReference type="InterPro" id="IPR043502">
    <property type="entry name" value="DNA/RNA_pol_sf"/>
</dbReference>
<dbReference type="OMA" id="ANIYTSC"/>
<gene>
    <name evidence="1" type="ORF">X975_16975</name>
</gene>
<feature type="non-terminal residue" evidence="1">
    <location>
        <position position="184"/>
    </location>
</feature>
<dbReference type="OrthoDB" id="6437545at2759"/>
<keyword evidence="2" id="KW-1185">Reference proteome</keyword>
<name>A0A087V0S6_STEMI</name>
<dbReference type="Proteomes" id="UP000054359">
    <property type="component" value="Unassembled WGS sequence"/>
</dbReference>
<accession>A0A087V0S6</accession>
<protein>
    <submittedName>
        <fullName evidence="1">Putative RNA-directed DNA polymerase from transposon X-element</fullName>
    </submittedName>
</protein>
<proteinExistence type="predicted"/>